<evidence type="ECO:0000313" key="3">
    <source>
        <dbReference type="Proteomes" id="UP000288096"/>
    </source>
</evidence>
<dbReference type="EMBL" id="BEXT01000001">
    <property type="protein sequence ID" value="GBC60024.1"/>
    <property type="molecule type" value="Genomic_DNA"/>
</dbReference>
<dbReference type="InterPro" id="IPR000873">
    <property type="entry name" value="AMP-dep_synth/lig_dom"/>
</dbReference>
<evidence type="ECO:0000313" key="2">
    <source>
        <dbReference type="EMBL" id="GBC60024.1"/>
    </source>
</evidence>
<organism evidence="2 3">
    <name type="scientific">Desulfonema ishimotonii</name>
    <dbReference type="NCBI Taxonomy" id="45657"/>
    <lineage>
        <taxon>Bacteria</taxon>
        <taxon>Pseudomonadati</taxon>
        <taxon>Thermodesulfobacteriota</taxon>
        <taxon>Desulfobacteria</taxon>
        <taxon>Desulfobacterales</taxon>
        <taxon>Desulfococcaceae</taxon>
        <taxon>Desulfonema</taxon>
    </lineage>
</organism>
<dbReference type="OrthoDB" id="9799237at2"/>
<dbReference type="PANTHER" id="PTHR43767:SF1">
    <property type="entry name" value="NONRIBOSOMAL PEPTIDE SYNTHASE PES1 (EUROFUNG)-RELATED"/>
    <property type="match status" value="1"/>
</dbReference>
<keyword evidence="3" id="KW-1185">Reference proteome</keyword>
<proteinExistence type="predicted"/>
<dbReference type="RefSeq" id="WP_124327481.1">
    <property type="nucleotide sequence ID" value="NZ_BEXT01000001.1"/>
</dbReference>
<protein>
    <submittedName>
        <fullName evidence="2">Peptide synthase</fullName>
    </submittedName>
</protein>
<dbReference type="InterPro" id="IPR020845">
    <property type="entry name" value="AMP-binding_CS"/>
</dbReference>
<gene>
    <name evidence="2" type="ORF">DENIS_0966</name>
</gene>
<name>A0A401FSS9_9BACT</name>
<dbReference type="InterPro" id="IPR050237">
    <property type="entry name" value="ATP-dep_AMP-bd_enzyme"/>
</dbReference>
<dbReference type="CDD" id="cd05910">
    <property type="entry name" value="FACL_like_1"/>
    <property type="match status" value="1"/>
</dbReference>
<feature type="domain" description="AMP-dependent synthetase/ligase" evidence="1">
    <location>
        <begin position="27"/>
        <end position="415"/>
    </location>
</feature>
<accession>A0A401FSS9</accession>
<dbReference type="InterPro" id="IPR042099">
    <property type="entry name" value="ANL_N_sf"/>
</dbReference>
<comment type="caution">
    <text evidence="2">The sequence shown here is derived from an EMBL/GenBank/DDBJ whole genome shotgun (WGS) entry which is preliminary data.</text>
</comment>
<reference evidence="3" key="1">
    <citation type="submission" date="2017-11" db="EMBL/GenBank/DDBJ databases">
        <authorList>
            <person name="Watanabe M."/>
            <person name="Kojima H."/>
        </authorList>
    </citation>
    <scope>NUCLEOTIDE SEQUENCE [LARGE SCALE GENOMIC DNA]</scope>
    <source>
        <strain evidence="3">Tokyo 01</strain>
    </source>
</reference>
<dbReference type="Proteomes" id="UP000288096">
    <property type="component" value="Unassembled WGS sequence"/>
</dbReference>
<dbReference type="PANTHER" id="PTHR43767">
    <property type="entry name" value="LONG-CHAIN-FATTY-ACID--COA LIGASE"/>
    <property type="match status" value="1"/>
</dbReference>
<dbReference type="AlphaFoldDB" id="A0A401FSS9"/>
<dbReference type="PROSITE" id="PS00455">
    <property type="entry name" value="AMP_BINDING"/>
    <property type="match status" value="1"/>
</dbReference>
<dbReference type="SUPFAM" id="SSF56801">
    <property type="entry name" value="Acetyl-CoA synthetase-like"/>
    <property type="match status" value="1"/>
</dbReference>
<dbReference type="Pfam" id="PF00501">
    <property type="entry name" value="AMP-binding"/>
    <property type="match status" value="1"/>
</dbReference>
<sequence length="562" mass="63006">MDDIIDQKEEIPTDGEPKVVNIAHRLRRMAALQPHKRAVVYPAGWDENGRVAYTHLTFMQLDRESDCLAHGLENIGIRRGVRTILMVRPSLEFFVLTFAMFKVGAVPVIVDPGMGVRRMVQCLRESKADAFIGIPKAHLMRLVYPAFFKTVNTWVTVGRRWFWSGCTLKHLYRGAWETYPLAETRADETAAILFTTGSTGPAKGVVYTHGTFDAQVRHIQRHFDIGTDEVDLPTFPLFSLFDPALGMTAVIPDMDPTRPAEVDPEKILEAIYNQGVTNMFASPALLNRVGGYGKAEGIRLPTLRRVISAGAPVSPGNIEQFSTMLEDHAEIHTPYGATEAMPVMSVGSREILSETRKFSEQGYGMCVGHPVEGIAVRIIRITDDPIEEWSDALVVEKGEIGEITVKGDIVTRQYFERPHDDALSKIREGDDIWHRMGDLGWRDNKGRVWFCGRKSHRVVTESRSLFTIPCEAVFNQHPAVFRSALIGIGKPARQKPVMCIELKDGGKGVDQETVKQELLNLAAKNPMIEDIKTILFHEAFPVDIRHNAKIFREELRAWAAGK</sequence>
<evidence type="ECO:0000259" key="1">
    <source>
        <dbReference type="Pfam" id="PF00501"/>
    </source>
</evidence>
<reference evidence="3" key="2">
    <citation type="submission" date="2019-01" db="EMBL/GenBank/DDBJ databases">
        <title>Genome sequence of Desulfonema ishimotonii strain Tokyo 01.</title>
        <authorList>
            <person name="Fukui M."/>
        </authorList>
    </citation>
    <scope>NUCLEOTIDE SEQUENCE [LARGE SCALE GENOMIC DNA]</scope>
    <source>
        <strain evidence="3">Tokyo 01</strain>
    </source>
</reference>
<dbReference type="Gene3D" id="3.40.50.12780">
    <property type="entry name" value="N-terminal domain of ligase-like"/>
    <property type="match status" value="1"/>
</dbReference>
<dbReference type="NCBIfam" id="NF006754">
    <property type="entry name" value="PRK09274.1"/>
    <property type="match status" value="1"/>
</dbReference>